<sequence length="40" mass="4087">MAAMFAMAFMGLISLGRMIAGVVMKKSRALGPAFGLGADP</sequence>
<proteinExistence type="predicted"/>
<protein>
    <submittedName>
        <fullName evidence="1">Uncharacterized protein</fullName>
    </submittedName>
</protein>
<keyword evidence="2" id="KW-1185">Reference proteome</keyword>
<dbReference type="EMBL" id="FO082820">
    <property type="protein sequence ID" value="CCF19121.1"/>
    <property type="molecule type" value="Genomic_DNA"/>
</dbReference>
<evidence type="ECO:0000313" key="2">
    <source>
        <dbReference type="Proteomes" id="UP000010792"/>
    </source>
</evidence>
<name>L0NE90_9HYPH</name>
<reference evidence="1 2" key="1">
    <citation type="journal article" date="2013" name="Genome Biol. Evol.">
        <title>Life in an arsenic-containing gold mine: genome and physiology of the autotrophic arsenite-oxidizing bacterium rhizobium sp. NT-26.</title>
        <authorList>
            <person name="Andres J."/>
            <person name="Arsene-Ploetze F."/>
            <person name="Barbe V."/>
            <person name="Brochier-Armanet C."/>
            <person name="Cleiss-Arnold J."/>
            <person name="Coppee J.Y."/>
            <person name="Dillies M.A."/>
            <person name="Geist"/>
            <person name="L"/>
            <person name="Joublin A."/>
            <person name="Koechler S."/>
            <person name="Lassalle F."/>
            <person name="Marchal M."/>
            <person name="Medigue C."/>
            <person name="Muller D."/>
            <person name="Nesme X."/>
            <person name="Plewniak F."/>
            <person name="Proux C."/>
            <person name="Ramirez-Bahena M.H."/>
            <person name="Schenowitz C."/>
            <person name="Sismeiro O."/>
            <person name="Vallenet D."/>
            <person name="Santini J.M."/>
            <person name="Bertin P.N."/>
        </authorList>
    </citation>
    <scope>NUCLEOTIDE SEQUENCE [LARGE SCALE GENOMIC DNA]</scope>
    <source>
        <strain evidence="1 2">NT-26</strain>
    </source>
</reference>
<accession>L0NE90</accession>
<gene>
    <name evidence="1" type="ORF">NT26_1397</name>
</gene>
<evidence type="ECO:0000313" key="1">
    <source>
        <dbReference type="EMBL" id="CCF19121.1"/>
    </source>
</evidence>
<dbReference type="Proteomes" id="UP000010792">
    <property type="component" value="Chromosome"/>
</dbReference>
<dbReference type="KEGG" id="rht:NT26_1397"/>
<organism evidence="1 2">
    <name type="scientific">Pseudorhizobium banfieldiae</name>
    <dbReference type="NCBI Taxonomy" id="1125847"/>
    <lineage>
        <taxon>Bacteria</taxon>
        <taxon>Pseudomonadati</taxon>
        <taxon>Pseudomonadota</taxon>
        <taxon>Alphaproteobacteria</taxon>
        <taxon>Hyphomicrobiales</taxon>
        <taxon>Rhizobiaceae</taxon>
        <taxon>Rhizobium/Agrobacterium group</taxon>
        <taxon>Pseudorhizobium</taxon>
    </lineage>
</organism>
<dbReference type="AlphaFoldDB" id="L0NE90"/>